<keyword evidence="2" id="KW-1185">Reference proteome</keyword>
<dbReference type="Proteomes" id="UP001153148">
    <property type="component" value="Unassembled WGS sequence"/>
</dbReference>
<proteinExistence type="predicted"/>
<sequence length="23" mass="2875">MPRRKTCIWLMKKWCVKNVVLQI</sequence>
<name>A0ABN7P777_TIMPD</name>
<evidence type="ECO:0008006" key="3">
    <source>
        <dbReference type="Google" id="ProtNLM"/>
    </source>
</evidence>
<accession>A0ABN7P777</accession>
<protein>
    <recommendedName>
        <fullName evidence="3">Ribosomal protein L16</fullName>
    </recommendedName>
</protein>
<dbReference type="EMBL" id="CAJPIN010023085">
    <property type="protein sequence ID" value="CAG2062907.1"/>
    <property type="molecule type" value="Genomic_DNA"/>
</dbReference>
<comment type="caution">
    <text evidence="1">The sequence shown here is derived from an EMBL/GenBank/DDBJ whole genome shotgun (WGS) entry which is preliminary data.</text>
</comment>
<reference evidence="1" key="1">
    <citation type="submission" date="2021-03" db="EMBL/GenBank/DDBJ databases">
        <authorList>
            <person name="Tran Van P."/>
        </authorList>
    </citation>
    <scope>NUCLEOTIDE SEQUENCE</scope>
</reference>
<evidence type="ECO:0000313" key="1">
    <source>
        <dbReference type="EMBL" id="CAG2062907.1"/>
    </source>
</evidence>
<evidence type="ECO:0000313" key="2">
    <source>
        <dbReference type="Proteomes" id="UP001153148"/>
    </source>
</evidence>
<gene>
    <name evidence="1" type="ORF">TPAB3V08_LOCUS9855</name>
</gene>
<organism evidence="1 2">
    <name type="scientific">Timema podura</name>
    <name type="common">Walking stick</name>
    <dbReference type="NCBI Taxonomy" id="61482"/>
    <lineage>
        <taxon>Eukaryota</taxon>
        <taxon>Metazoa</taxon>
        <taxon>Ecdysozoa</taxon>
        <taxon>Arthropoda</taxon>
        <taxon>Hexapoda</taxon>
        <taxon>Insecta</taxon>
        <taxon>Pterygota</taxon>
        <taxon>Neoptera</taxon>
        <taxon>Polyneoptera</taxon>
        <taxon>Phasmatodea</taxon>
        <taxon>Timematodea</taxon>
        <taxon>Timematoidea</taxon>
        <taxon>Timematidae</taxon>
        <taxon>Timema</taxon>
    </lineage>
</organism>